<dbReference type="Proteomes" id="UP001060085">
    <property type="component" value="Linkage Group LG06"/>
</dbReference>
<comment type="caution">
    <text evidence="1">The sequence shown here is derived from an EMBL/GenBank/DDBJ whole genome shotgun (WGS) entry which is preliminary data.</text>
</comment>
<keyword evidence="2" id="KW-1185">Reference proteome</keyword>
<sequence>MDPIISNYCHHLSGGLMMPNDIFWDVQVFGRKASWKICSSFSLKKETKTLPAVQINDDMDLIDEDSPLSEEDLKKPEPAVGDCEVGKTGKACKNCTSGRAEAAEKVKLGPTMEQLNNPQSACGNVFVKY</sequence>
<dbReference type="EMBL" id="CM044706">
    <property type="protein sequence ID" value="KAI5656315.1"/>
    <property type="molecule type" value="Genomic_DNA"/>
</dbReference>
<protein>
    <submittedName>
        <fullName evidence="1">Uncharacterized protein</fullName>
    </submittedName>
</protein>
<reference evidence="2" key="1">
    <citation type="journal article" date="2023" name="Nat. Plants">
        <title>Single-cell RNA sequencing provides a high-resolution roadmap for understanding the multicellular compartmentation of specialized metabolism.</title>
        <authorList>
            <person name="Sun S."/>
            <person name="Shen X."/>
            <person name="Li Y."/>
            <person name="Li Y."/>
            <person name="Wang S."/>
            <person name="Li R."/>
            <person name="Zhang H."/>
            <person name="Shen G."/>
            <person name="Guo B."/>
            <person name="Wei J."/>
            <person name="Xu J."/>
            <person name="St-Pierre B."/>
            <person name="Chen S."/>
            <person name="Sun C."/>
        </authorList>
    </citation>
    <scope>NUCLEOTIDE SEQUENCE [LARGE SCALE GENOMIC DNA]</scope>
</reference>
<name>A0ACC0A7T8_CATRO</name>
<evidence type="ECO:0000313" key="1">
    <source>
        <dbReference type="EMBL" id="KAI5656315.1"/>
    </source>
</evidence>
<gene>
    <name evidence="1" type="ORF">M9H77_25108</name>
</gene>
<evidence type="ECO:0000313" key="2">
    <source>
        <dbReference type="Proteomes" id="UP001060085"/>
    </source>
</evidence>
<organism evidence="1 2">
    <name type="scientific">Catharanthus roseus</name>
    <name type="common">Madagascar periwinkle</name>
    <name type="synonym">Vinca rosea</name>
    <dbReference type="NCBI Taxonomy" id="4058"/>
    <lineage>
        <taxon>Eukaryota</taxon>
        <taxon>Viridiplantae</taxon>
        <taxon>Streptophyta</taxon>
        <taxon>Embryophyta</taxon>
        <taxon>Tracheophyta</taxon>
        <taxon>Spermatophyta</taxon>
        <taxon>Magnoliopsida</taxon>
        <taxon>eudicotyledons</taxon>
        <taxon>Gunneridae</taxon>
        <taxon>Pentapetalae</taxon>
        <taxon>asterids</taxon>
        <taxon>lamiids</taxon>
        <taxon>Gentianales</taxon>
        <taxon>Apocynaceae</taxon>
        <taxon>Rauvolfioideae</taxon>
        <taxon>Vinceae</taxon>
        <taxon>Catharanthinae</taxon>
        <taxon>Catharanthus</taxon>
    </lineage>
</organism>
<proteinExistence type="predicted"/>
<accession>A0ACC0A7T8</accession>